<dbReference type="RefSeq" id="WP_126464824.1">
    <property type="nucleotide sequence ID" value="NZ_JAUSWF010000002.1"/>
</dbReference>
<sequence>MNWEKSKTVFIVALLLTNVFLAGILLLDQRRIRPAESAPEFEREVEEMLADAGIGLKTEIPRAGTSLPVLHVRFESDSPENYNRRFFRGEGVLAENQDRYMRIDGAGATLTVIDERRILYESDERGEGALSKEEALNAARLFLDERGFSADDMELVSEKRAGENWSLSFTSKYKNRYMESTYTNITLDGDVVVRMDRLWIEVLGETDETAPLPMPTQVLLRLLTEDGLKGRTIEKIEPCYYFNPEEQGAVENLAHSPEGNSSVAWRLLLDGGEELVLFR</sequence>
<dbReference type="EMBL" id="LR134523">
    <property type="protein sequence ID" value="VEJ34873.1"/>
    <property type="molecule type" value="Genomic_DNA"/>
</dbReference>
<gene>
    <name evidence="2" type="ORF">NCTC13079_00368</name>
</gene>
<dbReference type="OrthoDB" id="2388036at2"/>
<dbReference type="AlphaFoldDB" id="A0A3S4YUS4"/>
<dbReference type="Proteomes" id="UP000269544">
    <property type="component" value="Chromosome"/>
</dbReference>
<dbReference type="KEGG" id="piv:NCTC13079_00368"/>
<proteinExistence type="predicted"/>
<keyword evidence="3" id="KW-1185">Reference proteome</keyword>
<name>A0A3S4YUS4_9FIRM</name>
<evidence type="ECO:0000313" key="3">
    <source>
        <dbReference type="Proteomes" id="UP000269544"/>
    </source>
</evidence>
<keyword evidence="1" id="KW-0472">Membrane</keyword>
<keyword evidence="1" id="KW-0812">Transmembrane</keyword>
<reference evidence="2 3" key="1">
    <citation type="submission" date="2018-12" db="EMBL/GenBank/DDBJ databases">
        <authorList>
            <consortium name="Pathogen Informatics"/>
        </authorList>
    </citation>
    <scope>NUCLEOTIDE SEQUENCE [LARGE SCALE GENOMIC DNA]</scope>
    <source>
        <strain evidence="2 3">NCTC13079</strain>
    </source>
</reference>
<feature type="transmembrane region" description="Helical" evidence="1">
    <location>
        <begin position="6"/>
        <end position="27"/>
    </location>
</feature>
<evidence type="ECO:0000313" key="2">
    <source>
        <dbReference type="EMBL" id="VEJ34873.1"/>
    </source>
</evidence>
<organism evidence="2 3">
    <name type="scientific">Aedoeadaptatus ivorii</name>
    <dbReference type="NCBI Taxonomy" id="54006"/>
    <lineage>
        <taxon>Bacteria</taxon>
        <taxon>Bacillati</taxon>
        <taxon>Bacillota</taxon>
        <taxon>Tissierellia</taxon>
        <taxon>Tissierellales</taxon>
        <taxon>Peptoniphilaceae</taxon>
        <taxon>Aedoeadaptatus</taxon>
    </lineage>
</organism>
<keyword evidence="1" id="KW-1133">Transmembrane helix</keyword>
<evidence type="ECO:0008006" key="4">
    <source>
        <dbReference type="Google" id="ProtNLM"/>
    </source>
</evidence>
<protein>
    <recommendedName>
        <fullName evidence="4">YycH protein</fullName>
    </recommendedName>
</protein>
<evidence type="ECO:0000256" key="1">
    <source>
        <dbReference type="SAM" id="Phobius"/>
    </source>
</evidence>
<accession>A0A3S4YUS4</accession>